<feature type="compositionally biased region" description="Pro residues" evidence="1">
    <location>
        <begin position="228"/>
        <end position="238"/>
    </location>
</feature>
<proteinExistence type="predicted"/>
<sequence>MKPGEFISGAPTGESQHSISYYNASNMKRQSSTTKSLVLTVTLTVLLLLLPVAPSQAAPHHQHPQQQLLYYNHVVPAPQRQSTNVVVVPRNGAGIQQFAAAGVPLPVGGQYLLVQPGANPVLYVTRTDSDNKPDGGDEGGSGGSILEFINNHLTNFPSFPSISNFPFIPGTGVSAEVNSTGEEPTEKPSTDKGEKPIKIVDGQASSSAESLGQQSASLEKFDEDAPNPNSPSLPRPSLVPVPGQRFVVVGQPQFFGNFDALRNHAVQQGLGTNGAVSSFLLLKNQQVVPLASAANGQFQQEAGSSVAQDPGASALEFQRYLSVTKQQQPQQDVANVGSAPIGYQNVVYVARQPPQQIPVASLAEDPASITIEAMKAKPHVRKENEEGADADTEDVEANPPGPSVAQVKPQAIALAGPGGVAAAAPIGTALVGPGGLAVAAPSATAVAGPSGGAPPPPGAHASAALSSPAAYKAYLLEQQAKGSYPAGSYHVAYHV</sequence>
<dbReference type="InParanoid" id="A0A2J7PEX6"/>
<protein>
    <recommendedName>
        <fullName evidence="2">DUF4774 domain-containing protein</fullName>
    </recommendedName>
</protein>
<reference evidence="3 4" key="1">
    <citation type="submission" date="2017-12" db="EMBL/GenBank/DDBJ databases">
        <title>Hemimetabolous genomes reveal molecular basis of termite eusociality.</title>
        <authorList>
            <person name="Harrison M.C."/>
            <person name="Jongepier E."/>
            <person name="Robertson H.M."/>
            <person name="Arning N."/>
            <person name="Bitard-Feildel T."/>
            <person name="Chao H."/>
            <person name="Childers C.P."/>
            <person name="Dinh H."/>
            <person name="Doddapaneni H."/>
            <person name="Dugan S."/>
            <person name="Gowin J."/>
            <person name="Greiner C."/>
            <person name="Han Y."/>
            <person name="Hu H."/>
            <person name="Hughes D.S.T."/>
            <person name="Huylmans A.-K."/>
            <person name="Kemena C."/>
            <person name="Kremer L.P.M."/>
            <person name="Lee S.L."/>
            <person name="Lopez-Ezquerra A."/>
            <person name="Mallet L."/>
            <person name="Monroy-Kuhn J.M."/>
            <person name="Moser A."/>
            <person name="Murali S.C."/>
            <person name="Muzny D.M."/>
            <person name="Otani S."/>
            <person name="Piulachs M.-D."/>
            <person name="Poelchau M."/>
            <person name="Qu J."/>
            <person name="Schaub F."/>
            <person name="Wada-Katsumata A."/>
            <person name="Worley K.C."/>
            <person name="Xie Q."/>
            <person name="Ylla G."/>
            <person name="Poulsen M."/>
            <person name="Gibbs R.A."/>
            <person name="Schal C."/>
            <person name="Richards S."/>
            <person name="Belles X."/>
            <person name="Korb J."/>
            <person name="Bornberg-Bauer E."/>
        </authorList>
    </citation>
    <scope>NUCLEOTIDE SEQUENCE [LARGE SCALE GENOMIC DNA]</scope>
    <source>
        <tissue evidence="3">Whole body</tissue>
    </source>
</reference>
<accession>A0A2J7PEX6</accession>
<name>A0A2J7PEX6_9NEOP</name>
<dbReference type="EMBL" id="NEVH01026087">
    <property type="protein sequence ID" value="PNF14874.1"/>
    <property type="molecule type" value="Genomic_DNA"/>
</dbReference>
<evidence type="ECO:0000256" key="1">
    <source>
        <dbReference type="SAM" id="MobiDB-lite"/>
    </source>
</evidence>
<feature type="region of interest" description="Disordered" evidence="1">
    <location>
        <begin position="174"/>
        <end position="238"/>
    </location>
</feature>
<evidence type="ECO:0000313" key="4">
    <source>
        <dbReference type="Proteomes" id="UP000235965"/>
    </source>
</evidence>
<feature type="region of interest" description="Disordered" evidence="1">
    <location>
        <begin position="377"/>
        <end position="404"/>
    </location>
</feature>
<dbReference type="AlphaFoldDB" id="A0A2J7PEX6"/>
<feature type="compositionally biased region" description="Polar residues" evidence="1">
    <location>
        <begin position="203"/>
        <end position="217"/>
    </location>
</feature>
<feature type="domain" description="DUF4774" evidence="2">
    <location>
        <begin position="404"/>
        <end position="452"/>
    </location>
</feature>
<dbReference type="Pfam" id="PF15999">
    <property type="entry name" value="DUF4774"/>
    <property type="match status" value="1"/>
</dbReference>
<dbReference type="InterPro" id="IPR031942">
    <property type="entry name" value="DUF4774"/>
</dbReference>
<comment type="caution">
    <text evidence="3">The sequence shown here is derived from an EMBL/GenBank/DDBJ whole genome shotgun (WGS) entry which is preliminary data.</text>
</comment>
<evidence type="ECO:0000259" key="2">
    <source>
        <dbReference type="Pfam" id="PF15999"/>
    </source>
</evidence>
<dbReference type="Proteomes" id="UP000235965">
    <property type="component" value="Unassembled WGS sequence"/>
</dbReference>
<feature type="compositionally biased region" description="Basic and acidic residues" evidence="1">
    <location>
        <begin position="184"/>
        <end position="198"/>
    </location>
</feature>
<gene>
    <name evidence="3" type="ORF">B7P43_G05139</name>
</gene>
<dbReference type="OrthoDB" id="8194084at2759"/>
<keyword evidence="4" id="KW-1185">Reference proteome</keyword>
<evidence type="ECO:0000313" key="3">
    <source>
        <dbReference type="EMBL" id="PNF14874.1"/>
    </source>
</evidence>
<organism evidence="3 4">
    <name type="scientific">Cryptotermes secundus</name>
    <dbReference type="NCBI Taxonomy" id="105785"/>
    <lineage>
        <taxon>Eukaryota</taxon>
        <taxon>Metazoa</taxon>
        <taxon>Ecdysozoa</taxon>
        <taxon>Arthropoda</taxon>
        <taxon>Hexapoda</taxon>
        <taxon>Insecta</taxon>
        <taxon>Pterygota</taxon>
        <taxon>Neoptera</taxon>
        <taxon>Polyneoptera</taxon>
        <taxon>Dictyoptera</taxon>
        <taxon>Blattodea</taxon>
        <taxon>Blattoidea</taxon>
        <taxon>Termitoidae</taxon>
        <taxon>Kalotermitidae</taxon>
        <taxon>Cryptotermitinae</taxon>
        <taxon>Cryptotermes</taxon>
    </lineage>
</organism>
<feature type="compositionally biased region" description="Acidic residues" evidence="1">
    <location>
        <begin position="386"/>
        <end position="396"/>
    </location>
</feature>